<evidence type="ECO:0000259" key="9">
    <source>
        <dbReference type="Pfam" id="PF21082"/>
    </source>
</evidence>
<dbReference type="PANTHER" id="PTHR30460:SF0">
    <property type="entry name" value="MODERATE CONDUCTANCE MECHANOSENSITIVE CHANNEL YBIO"/>
    <property type="match status" value="1"/>
</dbReference>
<dbReference type="InterPro" id="IPR049278">
    <property type="entry name" value="MS_channel_C"/>
</dbReference>
<dbReference type="InterPro" id="IPR011066">
    <property type="entry name" value="MscS_channel_C_sf"/>
</dbReference>
<dbReference type="InterPro" id="IPR010920">
    <property type="entry name" value="LSM_dom_sf"/>
</dbReference>
<protein>
    <submittedName>
        <fullName evidence="11">Small conductance mechanosensitive channel</fullName>
    </submittedName>
</protein>
<dbReference type="InterPro" id="IPR049142">
    <property type="entry name" value="MS_channel_1st"/>
</dbReference>
<organism evidence="11 12">
    <name type="scientific">Shouchella xiaoxiensis</name>
    <dbReference type="NCBI Taxonomy" id="766895"/>
    <lineage>
        <taxon>Bacteria</taxon>
        <taxon>Bacillati</taxon>
        <taxon>Bacillota</taxon>
        <taxon>Bacilli</taxon>
        <taxon>Bacillales</taxon>
        <taxon>Bacillaceae</taxon>
        <taxon>Shouchella</taxon>
    </lineage>
</organism>
<evidence type="ECO:0000313" key="12">
    <source>
        <dbReference type="Proteomes" id="UP001179280"/>
    </source>
</evidence>
<dbReference type="Pfam" id="PF21082">
    <property type="entry name" value="MS_channel_3rd"/>
    <property type="match status" value="1"/>
</dbReference>
<evidence type="ECO:0000313" key="11">
    <source>
        <dbReference type="EMBL" id="MBM7839691.1"/>
    </source>
</evidence>
<dbReference type="Gene3D" id="3.30.70.100">
    <property type="match status" value="1"/>
</dbReference>
<dbReference type="InterPro" id="IPR045276">
    <property type="entry name" value="YbiO_bact"/>
</dbReference>
<dbReference type="InterPro" id="IPR011014">
    <property type="entry name" value="MscS_channel_TM-2"/>
</dbReference>
<dbReference type="InterPro" id="IPR023408">
    <property type="entry name" value="MscS_beta-dom_sf"/>
</dbReference>
<dbReference type="InterPro" id="IPR006685">
    <property type="entry name" value="MscS_channel_2nd"/>
</dbReference>
<dbReference type="Pfam" id="PF21088">
    <property type="entry name" value="MS_channel_1st"/>
    <property type="match status" value="1"/>
</dbReference>
<proteinExistence type="inferred from homology"/>
<feature type="transmembrane region" description="Helical" evidence="7">
    <location>
        <begin position="95"/>
        <end position="115"/>
    </location>
</feature>
<name>A0ABS2SVY2_9BACI</name>
<keyword evidence="6 7" id="KW-0472">Membrane</keyword>
<evidence type="ECO:0000256" key="1">
    <source>
        <dbReference type="ARBA" id="ARBA00004651"/>
    </source>
</evidence>
<dbReference type="Pfam" id="PF00924">
    <property type="entry name" value="MS_channel_2nd"/>
    <property type="match status" value="1"/>
</dbReference>
<dbReference type="Gene3D" id="1.10.287.1260">
    <property type="match status" value="1"/>
</dbReference>
<dbReference type="SUPFAM" id="SSF82861">
    <property type="entry name" value="Mechanosensitive channel protein MscS (YggB), transmembrane region"/>
    <property type="match status" value="1"/>
</dbReference>
<comment type="subcellular location">
    <subcellularLocation>
        <location evidence="1">Cell membrane</location>
        <topology evidence="1">Multi-pass membrane protein</topology>
    </subcellularLocation>
</comment>
<evidence type="ECO:0000259" key="10">
    <source>
        <dbReference type="Pfam" id="PF21088"/>
    </source>
</evidence>
<gene>
    <name evidence="11" type="ORF">JOC54_002971</name>
</gene>
<dbReference type="Proteomes" id="UP001179280">
    <property type="component" value="Unassembled WGS sequence"/>
</dbReference>
<feature type="domain" description="Mechanosensitive ion channel transmembrane helices 2/3" evidence="10">
    <location>
        <begin position="76"/>
        <end position="116"/>
    </location>
</feature>
<evidence type="ECO:0000256" key="3">
    <source>
        <dbReference type="ARBA" id="ARBA00022475"/>
    </source>
</evidence>
<dbReference type="EMBL" id="JAFBCV010000009">
    <property type="protein sequence ID" value="MBM7839691.1"/>
    <property type="molecule type" value="Genomic_DNA"/>
</dbReference>
<keyword evidence="12" id="KW-1185">Reference proteome</keyword>
<dbReference type="SUPFAM" id="SSF50182">
    <property type="entry name" value="Sm-like ribonucleoproteins"/>
    <property type="match status" value="1"/>
</dbReference>
<dbReference type="PANTHER" id="PTHR30460">
    <property type="entry name" value="MODERATE CONDUCTANCE MECHANOSENSITIVE CHANNEL YBIO"/>
    <property type="match status" value="1"/>
</dbReference>
<evidence type="ECO:0000256" key="7">
    <source>
        <dbReference type="SAM" id="Phobius"/>
    </source>
</evidence>
<keyword evidence="4 7" id="KW-0812">Transmembrane</keyword>
<evidence type="ECO:0000256" key="4">
    <source>
        <dbReference type="ARBA" id="ARBA00022692"/>
    </source>
</evidence>
<evidence type="ECO:0000259" key="8">
    <source>
        <dbReference type="Pfam" id="PF00924"/>
    </source>
</evidence>
<evidence type="ECO:0000256" key="6">
    <source>
        <dbReference type="ARBA" id="ARBA00023136"/>
    </source>
</evidence>
<comment type="similarity">
    <text evidence="2">Belongs to the MscS (TC 1.A.23) family.</text>
</comment>
<keyword evidence="5 7" id="KW-1133">Transmembrane helix</keyword>
<feature type="domain" description="Mechanosensitive ion channel MscS" evidence="8">
    <location>
        <begin position="117"/>
        <end position="182"/>
    </location>
</feature>
<feature type="transmembrane region" description="Helical" evidence="7">
    <location>
        <begin position="69"/>
        <end position="89"/>
    </location>
</feature>
<reference evidence="11" key="1">
    <citation type="submission" date="2021-01" db="EMBL/GenBank/DDBJ databases">
        <title>Genomic Encyclopedia of Type Strains, Phase IV (KMG-IV): sequencing the most valuable type-strain genomes for metagenomic binning, comparative biology and taxonomic classification.</title>
        <authorList>
            <person name="Goeker M."/>
        </authorList>
    </citation>
    <scope>NUCLEOTIDE SEQUENCE</scope>
    <source>
        <strain evidence="11">DSM 21943</strain>
    </source>
</reference>
<evidence type="ECO:0000256" key="5">
    <source>
        <dbReference type="ARBA" id="ARBA00022989"/>
    </source>
</evidence>
<dbReference type="RefSeq" id="WP_035440487.1">
    <property type="nucleotide sequence ID" value="NZ_JAFBCV010000009.1"/>
</dbReference>
<dbReference type="Gene3D" id="2.30.30.60">
    <property type="match status" value="1"/>
</dbReference>
<accession>A0ABS2SVY2</accession>
<evidence type="ECO:0000256" key="2">
    <source>
        <dbReference type="ARBA" id="ARBA00008017"/>
    </source>
</evidence>
<dbReference type="SUPFAM" id="SSF82689">
    <property type="entry name" value="Mechanosensitive channel protein MscS (YggB), C-terminal domain"/>
    <property type="match status" value="1"/>
</dbReference>
<comment type="caution">
    <text evidence="11">The sequence shown here is derived from an EMBL/GenBank/DDBJ whole genome shotgun (WGS) entry which is preliminary data.</text>
</comment>
<keyword evidence="3" id="KW-1003">Cell membrane</keyword>
<sequence>MFEDLWNSTYALLSDTGFWLTVIGTVIKIAVILLLANIVLKVLKRVISKSLQRREGKYVKLSEQRSQTLISLLHSVVANIIYFVAILLVLDELGFSLTSVLVGAGVLGLAVGFGAQNVVRDVITGFFILYEDQFSVGDFITTGNYTGTVIEFGLRVTKIQDWTGEVNIIPNGHIEDLKNYSRENSYAVVDMRVSYKQDIETAQAFIQQAALAVFEKNDNMIEKPDMLGVQEFNESGAVIRVIALSKPVMQWSVEREIRRAILDTFAEEGIEVPYQQVTVHQKERVS</sequence>
<feature type="domain" description="Mechanosensitive ion channel MscS C-terminal" evidence="9">
    <location>
        <begin position="188"/>
        <end position="271"/>
    </location>
</feature>
<feature type="transmembrane region" description="Helical" evidence="7">
    <location>
        <begin position="20"/>
        <end position="43"/>
    </location>
</feature>